<comment type="caution">
    <text evidence="2">The sequence shown here is derived from an EMBL/GenBank/DDBJ whole genome shotgun (WGS) entry which is preliminary data.</text>
</comment>
<organism evidence="2 3">
    <name type="scientific">Streptomyces violaceusniger</name>
    <dbReference type="NCBI Taxonomy" id="68280"/>
    <lineage>
        <taxon>Bacteria</taxon>
        <taxon>Bacillati</taxon>
        <taxon>Actinomycetota</taxon>
        <taxon>Actinomycetes</taxon>
        <taxon>Kitasatosporales</taxon>
        <taxon>Streptomycetaceae</taxon>
        <taxon>Streptomyces</taxon>
        <taxon>Streptomyces violaceusniger group</taxon>
    </lineage>
</organism>
<dbReference type="SUPFAM" id="SSF53254">
    <property type="entry name" value="Phosphoglycerate mutase-like"/>
    <property type="match status" value="1"/>
</dbReference>
<dbReference type="Pfam" id="PF00300">
    <property type="entry name" value="His_Phos_1"/>
    <property type="match status" value="1"/>
</dbReference>
<evidence type="ECO:0000313" key="3">
    <source>
        <dbReference type="Proteomes" id="UP000301309"/>
    </source>
</evidence>
<protein>
    <submittedName>
        <fullName evidence="2">Phosphoglycerate mutase</fullName>
    </submittedName>
</protein>
<reference evidence="2 3" key="1">
    <citation type="journal article" date="2020" name="Int. J. Syst. Evol. Microbiol.">
        <title>Reclassification of Streptomyces castelarensis and Streptomyces sporoclivatus as later heterotypic synonyms of Streptomyces antimycoticus.</title>
        <authorList>
            <person name="Komaki H."/>
            <person name="Tamura T."/>
        </authorList>
    </citation>
    <scope>NUCLEOTIDE SEQUENCE [LARGE SCALE GENOMIC DNA]</scope>
    <source>
        <strain evidence="2 3">NBRC 13459</strain>
    </source>
</reference>
<accession>A0A4D4KPH3</accession>
<evidence type="ECO:0000256" key="1">
    <source>
        <dbReference type="SAM" id="MobiDB-lite"/>
    </source>
</evidence>
<dbReference type="Gene3D" id="3.40.50.1240">
    <property type="entry name" value="Phosphoglycerate mutase-like"/>
    <property type="match status" value="1"/>
</dbReference>
<proteinExistence type="predicted"/>
<dbReference type="InterPro" id="IPR013078">
    <property type="entry name" value="His_Pase_superF_clade-1"/>
</dbReference>
<dbReference type="Proteomes" id="UP000301309">
    <property type="component" value="Unassembled WGS sequence"/>
</dbReference>
<dbReference type="InterPro" id="IPR029033">
    <property type="entry name" value="His_PPase_superfam"/>
</dbReference>
<sequence>MVAPAVNAALRQVRFDDAAPDAAGLRRAAAAAAALPHHDMAFTAPSERCRGTATALGLDAAVAPELGDLDVGRWRGRSLDEVGQEAPEEVAAWLSDPAAAPHGGETLLELVERIGAWLETRREDPAQAAPARATRRESPAPAAPPTPAGEIRREGPPPAAPPDPAREARLLAVVEPAVVRAALVHALGLPAPTFWRLDVAPLTATELSGRAGRWNLRCGHPLAGSAP</sequence>
<name>A0A4D4KPH3_STRVO</name>
<evidence type="ECO:0000313" key="2">
    <source>
        <dbReference type="EMBL" id="GDY50532.1"/>
    </source>
</evidence>
<feature type="region of interest" description="Disordered" evidence="1">
    <location>
        <begin position="121"/>
        <end position="164"/>
    </location>
</feature>
<keyword evidence="3" id="KW-1185">Reference proteome</keyword>
<dbReference type="AlphaFoldDB" id="A0A4D4KPH3"/>
<dbReference type="EMBL" id="BJHW01000001">
    <property type="protein sequence ID" value="GDY50532.1"/>
    <property type="molecule type" value="Genomic_DNA"/>
</dbReference>
<gene>
    <name evidence="2" type="ORF">SVIO_011550</name>
</gene>